<reference evidence="1 2" key="1">
    <citation type="journal article" date="2016" name="Int. J. Syst. Evol. Microbiol.">
        <title>Labrenzia salina sp. nov., isolated from the rhizosphere of the halophyte Arthrocnemum macrostachyum.</title>
        <authorList>
            <person name="Camacho M."/>
            <person name="Redondo-Gomez S."/>
            <person name="Rodriguez-Llorente I."/>
            <person name="Rohde M."/>
            <person name="Sproer C."/>
            <person name="Schumann P."/>
            <person name="Klenk H.P."/>
            <person name="Montero-Calasanz M.D.C."/>
        </authorList>
    </citation>
    <scope>NUCLEOTIDE SEQUENCE [LARGE SCALE GENOMIC DNA]</scope>
    <source>
        <strain evidence="1 2">DSM 29163</strain>
    </source>
</reference>
<protein>
    <submittedName>
        <fullName evidence="1">Uncharacterized protein</fullName>
    </submittedName>
</protein>
<sequence length="42" mass="5000">MTIVSNHFPKKKTQIRTQFERLHFPFLNGTDKSSVYHVPGRR</sequence>
<name>A0ABT3R956_9HYPH</name>
<proteinExistence type="predicted"/>
<gene>
    <name evidence="1" type="ORF">ON753_25645</name>
</gene>
<organism evidence="1 2">
    <name type="scientific">Roseibium salinum</name>
    <dbReference type="NCBI Taxonomy" id="1604349"/>
    <lineage>
        <taxon>Bacteria</taxon>
        <taxon>Pseudomonadati</taxon>
        <taxon>Pseudomonadota</taxon>
        <taxon>Alphaproteobacteria</taxon>
        <taxon>Hyphomicrobiales</taxon>
        <taxon>Stappiaceae</taxon>
        <taxon>Roseibium</taxon>
    </lineage>
</organism>
<dbReference type="RefSeq" id="WP_265966837.1">
    <property type="nucleotide sequence ID" value="NZ_JAPEVI010000003.1"/>
</dbReference>
<evidence type="ECO:0000313" key="2">
    <source>
        <dbReference type="Proteomes" id="UP001300261"/>
    </source>
</evidence>
<dbReference type="EMBL" id="JAPEVI010000003">
    <property type="protein sequence ID" value="MCX2725702.1"/>
    <property type="molecule type" value="Genomic_DNA"/>
</dbReference>
<evidence type="ECO:0000313" key="1">
    <source>
        <dbReference type="EMBL" id="MCX2725702.1"/>
    </source>
</evidence>
<keyword evidence="2" id="KW-1185">Reference proteome</keyword>
<accession>A0ABT3R956</accession>
<comment type="caution">
    <text evidence="1">The sequence shown here is derived from an EMBL/GenBank/DDBJ whole genome shotgun (WGS) entry which is preliminary data.</text>
</comment>
<dbReference type="Proteomes" id="UP001300261">
    <property type="component" value="Unassembled WGS sequence"/>
</dbReference>